<dbReference type="PANTHER" id="PTHR35789:SF1">
    <property type="entry name" value="SPORE GERMINATION PROTEIN B3"/>
    <property type="match status" value="1"/>
</dbReference>
<evidence type="ECO:0000256" key="1">
    <source>
        <dbReference type="ARBA" id="ARBA00004635"/>
    </source>
</evidence>
<dbReference type="Pfam" id="PF25198">
    <property type="entry name" value="Spore_GerAC_N"/>
    <property type="match status" value="1"/>
</dbReference>
<evidence type="ECO:0000256" key="3">
    <source>
        <dbReference type="ARBA" id="ARBA00022544"/>
    </source>
</evidence>
<accession>A0A1I1V3S1</accession>
<reference evidence="11" key="1">
    <citation type="submission" date="2016-10" db="EMBL/GenBank/DDBJ databases">
        <authorList>
            <person name="Varghese N."/>
            <person name="Submissions S."/>
        </authorList>
    </citation>
    <scope>NUCLEOTIDE SEQUENCE [LARGE SCALE GENOMIC DNA]</scope>
    <source>
        <strain evidence="11">CGMCC 1.10784</strain>
    </source>
</reference>
<dbReference type="STRING" id="1045775.SAMN05216378_1383"/>
<comment type="similarity">
    <text evidence="2">Belongs to the GerABKC lipoprotein family.</text>
</comment>
<dbReference type="AlphaFoldDB" id="A0A1I1V3S1"/>
<dbReference type="InterPro" id="IPR057336">
    <property type="entry name" value="GerAC_N"/>
</dbReference>
<keyword evidence="5" id="KW-0472">Membrane</keyword>
<dbReference type="InterPro" id="IPR038501">
    <property type="entry name" value="Spore_GerAC_C_sf"/>
</dbReference>
<evidence type="ECO:0000256" key="5">
    <source>
        <dbReference type="ARBA" id="ARBA00023136"/>
    </source>
</evidence>
<sequence length="339" mass="37503">MKVSAQIAIPSQIGFSSGSGGSGEEQGSIVLSASAPTLLASCQLIQDKLPRRLFIGHRRAVFIGRNLAEAGIRDLMDMYTRNLETSFRTSAFIVIGEKPEKVLEMKSPFEPLSSSAAVDVEKYSKNGDKSFRDFIVAMKNETTCPVLSVLDTADIENKKAGQVFEINRLAIFNKQTRLAGILEPKDSMMTLRVLGRLNQNIVTEYISGGGGYVTVFESNQDTRMKTNIEGGQVTVHIKLTGTGTLKENRTKLDLMDPKALEIVQTELNEQLAKKVLDSIHKVQLSYGTDIYGFGEAIHRQHPSEWQKLKGNWEQTFRHAKIVVEVHLHILRVGAQGSPT</sequence>
<evidence type="ECO:0000259" key="8">
    <source>
        <dbReference type="Pfam" id="PF05504"/>
    </source>
</evidence>
<keyword evidence="4" id="KW-0732">Signal</keyword>
<dbReference type="Proteomes" id="UP000198855">
    <property type="component" value="Unassembled WGS sequence"/>
</dbReference>
<evidence type="ECO:0000259" key="9">
    <source>
        <dbReference type="Pfam" id="PF25198"/>
    </source>
</evidence>
<comment type="subcellular location">
    <subcellularLocation>
        <location evidence="1">Membrane</location>
        <topology evidence="1">Lipid-anchor</topology>
    </subcellularLocation>
</comment>
<evidence type="ECO:0000256" key="7">
    <source>
        <dbReference type="ARBA" id="ARBA00023288"/>
    </source>
</evidence>
<keyword evidence="6" id="KW-0564">Palmitate</keyword>
<name>A0A1I1V3S1_9BACL</name>
<organism evidence="10 11">
    <name type="scientific">Paenibacillus catalpae</name>
    <dbReference type="NCBI Taxonomy" id="1045775"/>
    <lineage>
        <taxon>Bacteria</taxon>
        <taxon>Bacillati</taxon>
        <taxon>Bacillota</taxon>
        <taxon>Bacilli</taxon>
        <taxon>Bacillales</taxon>
        <taxon>Paenibacillaceae</taxon>
        <taxon>Paenibacillus</taxon>
    </lineage>
</organism>
<dbReference type="PANTHER" id="PTHR35789">
    <property type="entry name" value="SPORE GERMINATION PROTEIN B3"/>
    <property type="match status" value="1"/>
</dbReference>
<keyword evidence="7" id="KW-0449">Lipoprotein</keyword>
<feature type="domain" description="Spore germination protein N-terminal" evidence="9">
    <location>
        <begin position="2"/>
        <end position="151"/>
    </location>
</feature>
<evidence type="ECO:0000313" key="10">
    <source>
        <dbReference type="EMBL" id="SFD77691.1"/>
    </source>
</evidence>
<evidence type="ECO:0000256" key="4">
    <source>
        <dbReference type="ARBA" id="ARBA00022729"/>
    </source>
</evidence>
<protein>
    <submittedName>
        <fullName evidence="10">Spore germination protein KC</fullName>
    </submittedName>
</protein>
<keyword evidence="11" id="KW-1185">Reference proteome</keyword>
<dbReference type="GO" id="GO:0016020">
    <property type="term" value="C:membrane"/>
    <property type="evidence" value="ECO:0007669"/>
    <property type="project" value="UniProtKB-SubCell"/>
</dbReference>
<evidence type="ECO:0000313" key="11">
    <source>
        <dbReference type="Proteomes" id="UP000198855"/>
    </source>
</evidence>
<dbReference type="EMBL" id="FOMT01000001">
    <property type="protein sequence ID" value="SFD77691.1"/>
    <property type="molecule type" value="Genomic_DNA"/>
</dbReference>
<dbReference type="Pfam" id="PF05504">
    <property type="entry name" value="Spore_GerAC"/>
    <property type="match status" value="1"/>
</dbReference>
<proteinExistence type="inferred from homology"/>
<dbReference type="InterPro" id="IPR008844">
    <property type="entry name" value="Spore_GerAC-like"/>
</dbReference>
<dbReference type="NCBIfam" id="TIGR02887">
    <property type="entry name" value="spore_ger_x_C"/>
    <property type="match status" value="1"/>
</dbReference>
<feature type="domain" description="Spore germination GerAC-like C-terminal" evidence="8">
    <location>
        <begin position="168"/>
        <end position="333"/>
    </location>
</feature>
<keyword evidence="3" id="KW-0309">Germination</keyword>
<gene>
    <name evidence="10" type="ORF">SAMN05216378_1383</name>
</gene>
<dbReference type="InterPro" id="IPR046953">
    <property type="entry name" value="Spore_GerAC-like_C"/>
</dbReference>
<evidence type="ECO:0000256" key="6">
    <source>
        <dbReference type="ARBA" id="ARBA00023139"/>
    </source>
</evidence>
<dbReference type="GO" id="GO:0009847">
    <property type="term" value="P:spore germination"/>
    <property type="evidence" value="ECO:0007669"/>
    <property type="project" value="InterPro"/>
</dbReference>
<evidence type="ECO:0000256" key="2">
    <source>
        <dbReference type="ARBA" id="ARBA00007886"/>
    </source>
</evidence>
<dbReference type="Gene3D" id="3.30.300.210">
    <property type="entry name" value="Nutrient germinant receptor protein C, domain 3"/>
    <property type="match status" value="1"/>
</dbReference>